<feature type="transmembrane region" description="Helical" evidence="1">
    <location>
        <begin position="63"/>
        <end position="84"/>
    </location>
</feature>
<dbReference type="RefSeq" id="WP_146357263.1">
    <property type="nucleotide sequence ID" value="NZ_VOIR01000015.1"/>
</dbReference>
<dbReference type="OrthoDB" id="5126417at2"/>
<reference evidence="2 3" key="1">
    <citation type="submission" date="2019-08" db="EMBL/GenBank/DDBJ databases">
        <title>Agrococcus lahaulensis sp. nov., isolated from a cold desert of the Indian Himalayas.</title>
        <authorList>
            <person name="Qu J.H."/>
        </authorList>
    </citation>
    <scope>NUCLEOTIDE SEQUENCE [LARGE SCALE GENOMIC DNA]</scope>
    <source>
        <strain evidence="2 3">NS18</strain>
    </source>
</reference>
<keyword evidence="1" id="KW-1133">Transmembrane helix</keyword>
<feature type="transmembrane region" description="Helical" evidence="1">
    <location>
        <begin position="90"/>
        <end position="110"/>
    </location>
</feature>
<proteinExistence type="predicted"/>
<accession>A0A5M8QB85</accession>
<dbReference type="EMBL" id="VOIR01000015">
    <property type="protein sequence ID" value="KAA6432130.1"/>
    <property type="molecule type" value="Genomic_DNA"/>
</dbReference>
<evidence type="ECO:0000313" key="2">
    <source>
        <dbReference type="EMBL" id="KAA6432130.1"/>
    </source>
</evidence>
<dbReference type="Proteomes" id="UP000323221">
    <property type="component" value="Unassembled WGS sequence"/>
</dbReference>
<keyword evidence="1" id="KW-0472">Membrane</keyword>
<gene>
    <name evidence="2" type="ORF">FQ330_10155</name>
</gene>
<evidence type="ECO:0008006" key="4">
    <source>
        <dbReference type="Google" id="ProtNLM"/>
    </source>
</evidence>
<sequence length="123" mass="12149">MGPVLAMPLGSLALALAAIAIGVVVHLAGLGRIAPAGPIGLPGRRLRADATAYARSHRAATPLTWLATSVAAVAALGSLVAGLQAGVEEWAVLAVLAAIVLVVGLALATWRAHASLPDADGAR</sequence>
<protein>
    <recommendedName>
        <fullName evidence="4">SdpI family protein</fullName>
    </recommendedName>
</protein>
<organism evidence="2 3">
    <name type="scientific">Agrococcus sediminis</name>
    <dbReference type="NCBI Taxonomy" id="2599924"/>
    <lineage>
        <taxon>Bacteria</taxon>
        <taxon>Bacillati</taxon>
        <taxon>Actinomycetota</taxon>
        <taxon>Actinomycetes</taxon>
        <taxon>Micrococcales</taxon>
        <taxon>Microbacteriaceae</taxon>
        <taxon>Agrococcus</taxon>
    </lineage>
</organism>
<keyword evidence="3" id="KW-1185">Reference proteome</keyword>
<feature type="transmembrane region" description="Helical" evidence="1">
    <location>
        <begin position="12"/>
        <end position="34"/>
    </location>
</feature>
<evidence type="ECO:0000256" key="1">
    <source>
        <dbReference type="SAM" id="Phobius"/>
    </source>
</evidence>
<name>A0A5M8QB85_9MICO</name>
<comment type="caution">
    <text evidence="2">The sequence shown here is derived from an EMBL/GenBank/DDBJ whole genome shotgun (WGS) entry which is preliminary data.</text>
</comment>
<keyword evidence="1" id="KW-0812">Transmembrane</keyword>
<dbReference type="AlphaFoldDB" id="A0A5M8QB85"/>
<evidence type="ECO:0000313" key="3">
    <source>
        <dbReference type="Proteomes" id="UP000323221"/>
    </source>
</evidence>